<dbReference type="CDD" id="cd00067">
    <property type="entry name" value="GAL4"/>
    <property type="match status" value="1"/>
</dbReference>
<keyword evidence="3" id="KW-0539">Nucleus</keyword>
<dbReference type="OrthoDB" id="2269373at2759"/>
<protein>
    <submittedName>
        <fullName evidence="5">Fungal-specific transcription factor domain-containing protein</fullName>
    </submittedName>
</protein>
<evidence type="ECO:0000256" key="1">
    <source>
        <dbReference type="ARBA" id="ARBA00004123"/>
    </source>
</evidence>
<proteinExistence type="predicted"/>
<dbReference type="InterPro" id="IPR036864">
    <property type="entry name" value="Zn2-C6_fun-type_DNA-bd_sf"/>
</dbReference>
<dbReference type="GO" id="GO:0003677">
    <property type="term" value="F:DNA binding"/>
    <property type="evidence" value="ECO:0007669"/>
    <property type="project" value="InterPro"/>
</dbReference>
<dbReference type="SMART" id="SM00906">
    <property type="entry name" value="Fungal_trans"/>
    <property type="match status" value="1"/>
</dbReference>
<dbReference type="PROSITE" id="PS00463">
    <property type="entry name" value="ZN2_CY6_FUNGAL_1"/>
    <property type="match status" value="1"/>
</dbReference>
<reference evidence="5" key="1">
    <citation type="journal article" date="2021" name="IMA Fungus">
        <title>Genomic characterization of three marine fungi, including Emericellopsis atlantica sp. nov. with signatures of a generalist lifestyle and marine biomass degradation.</title>
        <authorList>
            <person name="Hagestad O.C."/>
            <person name="Hou L."/>
            <person name="Andersen J.H."/>
            <person name="Hansen E.H."/>
            <person name="Altermark B."/>
            <person name="Li C."/>
            <person name="Kuhnert E."/>
            <person name="Cox R.J."/>
            <person name="Crous P.W."/>
            <person name="Spatafora J.W."/>
            <person name="Lail K."/>
            <person name="Amirebrahimi M."/>
            <person name="Lipzen A."/>
            <person name="Pangilinan J."/>
            <person name="Andreopoulos W."/>
            <person name="Hayes R.D."/>
            <person name="Ng V."/>
            <person name="Grigoriev I.V."/>
            <person name="Jackson S.A."/>
            <person name="Sutton T.D.S."/>
            <person name="Dobson A.D.W."/>
            <person name="Rama T."/>
        </authorList>
    </citation>
    <scope>NUCLEOTIDE SEQUENCE</scope>
    <source>
        <strain evidence="5">TRa018bII</strain>
    </source>
</reference>
<keyword evidence="2" id="KW-0479">Metal-binding</keyword>
<dbReference type="InterPro" id="IPR001138">
    <property type="entry name" value="Zn2Cys6_DnaBD"/>
</dbReference>
<dbReference type="CDD" id="cd12148">
    <property type="entry name" value="fungal_TF_MHR"/>
    <property type="match status" value="1"/>
</dbReference>
<dbReference type="GO" id="GO:0008270">
    <property type="term" value="F:zinc ion binding"/>
    <property type="evidence" value="ECO:0007669"/>
    <property type="project" value="InterPro"/>
</dbReference>
<dbReference type="Pfam" id="PF00172">
    <property type="entry name" value="Zn_clus"/>
    <property type="match status" value="1"/>
</dbReference>
<organism evidence="5 6">
    <name type="scientific">Amylocarpus encephaloides</name>
    <dbReference type="NCBI Taxonomy" id="45428"/>
    <lineage>
        <taxon>Eukaryota</taxon>
        <taxon>Fungi</taxon>
        <taxon>Dikarya</taxon>
        <taxon>Ascomycota</taxon>
        <taxon>Pezizomycotina</taxon>
        <taxon>Leotiomycetes</taxon>
        <taxon>Helotiales</taxon>
        <taxon>Helotiales incertae sedis</taxon>
        <taxon>Amylocarpus</taxon>
    </lineage>
</organism>
<dbReference type="GO" id="GO:0005634">
    <property type="term" value="C:nucleus"/>
    <property type="evidence" value="ECO:0007669"/>
    <property type="project" value="UniProtKB-SubCell"/>
</dbReference>
<comment type="subcellular location">
    <subcellularLocation>
        <location evidence="1">Nucleus</location>
    </subcellularLocation>
</comment>
<dbReference type="Pfam" id="PF04082">
    <property type="entry name" value="Fungal_trans"/>
    <property type="match status" value="1"/>
</dbReference>
<dbReference type="SMART" id="SM00066">
    <property type="entry name" value="GAL4"/>
    <property type="match status" value="1"/>
</dbReference>
<dbReference type="GO" id="GO:0006351">
    <property type="term" value="P:DNA-templated transcription"/>
    <property type="evidence" value="ECO:0007669"/>
    <property type="project" value="InterPro"/>
</dbReference>
<dbReference type="Proteomes" id="UP000824998">
    <property type="component" value="Unassembled WGS sequence"/>
</dbReference>
<evidence type="ECO:0000256" key="3">
    <source>
        <dbReference type="ARBA" id="ARBA00023242"/>
    </source>
</evidence>
<keyword evidence="6" id="KW-1185">Reference proteome</keyword>
<evidence type="ECO:0000313" key="5">
    <source>
        <dbReference type="EMBL" id="KAG9235107.1"/>
    </source>
</evidence>
<dbReference type="GO" id="GO:0000981">
    <property type="term" value="F:DNA-binding transcription factor activity, RNA polymerase II-specific"/>
    <property type="evidence" value="ECO:0007669"/>
    <property type="project" value="InterPro"/>
</dbReference>
<sequence>MLKYSCVICSQRKVKCDRQDPCSQCVKSRVTCVANNPGPLRRRKRTKAEIDLHAKLNRYELLLKAHGIDITEDGGTSEMLDQREKVLEKAGTLIAEPGMSKFIDSNLWVGLLAELSESKDDDLYEDLNSGEEDHLTIIEDKSPRDGSGLLFSSGSRSAQVTYLHPPPVQIFRLWQTFMDNVNPLSKIIHTSTLQPQVLMASNNIENISKPLEALLFAIYTCAVVSMTEEDCLGIIGEPRKTLVDRFSLGTEQSLVRLGLLQSCDIVAFQALVLFLLAVRSTYEPHAFWVLCGVALRIAQRMGVHRDSSTFDKKLSVFESEMRRRLWWQVLLLDVRSAQPAGMGPSVLGKIWDTKLPGNYNDSDLSIDMGELPVEHIGSTEMIFCLTTYEFGRYFMEASKGLDWRNNERLWITTLEEILQDKFLKYCDSSVPLHALTAAVAKSVLANKRLSAHHPQKRGKVPREEQQSDGDIAFQNSLAIMGFDSALHSSRGMRRFWWHAKGHFQYDVFVFLLSELRQRRNGPHTELGWQIVQDTYQHHPELVRGKSNELHNAIGNLTLKAWGNRIKRQDLDVVSDLSNPPEYISILRSRQLGRRIKPGWTDTNQPIIADGILPIATLCQPQPAVSETTTMYSTQPHISEFEYQNIDMDDDTTDWNYW</sequence>
<dbReference type="AlphaFoldDB" id="A0A9P8C6C7"/>
<dbReference type="SUPFAM" id="SSF57701">
    <property type="entry name" value="Zn2/Cys6 DNA-binding domain"/>
    <property type="match status" value="1"/>
</dbReference>
<dbReference type="EMBL" id="MU251442">
    <property type="protein sequence ID" value="KAG9235107.1"/>
    <property type="molecule type" value="Genomic_DNA"/>
</dbReference>
<feature type="domain" description="Zn(2)-C6 fungal-type" evidence="4">
    <location>
        <begin position="5"/>
        <end position="34"/>
    </location>
</feature>
<comment type="caution">
    <text evidence="5">The sequence shown here is derived from an EMBL/GenBank/DDBJ whole genome shotgun (WGS) entry which is preliminary data.</text>
</comment>
<dbReference type="PANTHER" id="PTHR31001">
    <property type="entry name" value="UNCHARACTERIZED TRANSCRIPTIONAL REGULATORY PROTEIN"/>
    <property type="match status" value="1"/>
</dbReference>
<gene>
    <name evidence="5" type="ORF">BJ875DRAFT_374974</name>
</gene>
<evidence type="ECO:0000259" key="4">
    <source>
        <dbReference type="PROSITE" id="PS50048"/>
    </source>
</evidence>
<dbReference type="Gene3D" id="4.10.240.10">
    <property type="entry name" value="Zn(2)-C6 fungal-type DNA-binding domain"/>
    <property type="match status" value="1"/>
</dbReference>
<evidence type="ECO:0000313" key="6">
    <source>
        <dbReference type="Proteomes" id="UP000824998"/>
    </source>
</evidence>
<dbReference type="PROSITE" id="PS50048">
    <property type="entry name" value="ZN2_CY6_FUNGAL_2"/>
    <property type="match status" value="1"/>
</dbReference>
<accession>A0A9P8C6C7</accession>
<dbReference type="PANTHER" id="PTHR31001:SF85">
    <property type="entry name" value="ZN(II)2CYS6 TRANSCRIPTION FACTOR (EUROFUNG)"/>
    <property type="match status" value="1"/>
</dbReference>
<dbReference type="InterPro" id="IPR007219">
    <property type="entry name" value="XnlR_reg_dom"/>
</dbReference>
<evidence type="ECO:0000256" key="2">
    <source>
        <dbReference type="ARBA" id="ARBA00022723"/>
    </source>
</evidence>
<name>A0A9P8C6C7_9HELO</name>
<dbReference type="InterPro" id="IPR050613">
    <property type="entry name" value="Sec_Metabolite_Reg"/>
</dbReference>